<dbReference type="FunFam" id="3.60.70.12:FF:000001">
    <property type="entry name" value="Arginine biosynthesis bifunctional protein ArgJ, chloroplastic"/>
    <property type="match status" value="1"/>
</dbReference>
<dbReference type="EC" id="2.3.1.35" evidence="11"/>
<evidence type="ECO:0000256" key="9">
    <source>
        <dbReference type="ARBA" id="ARBA00023268"/>
    </source>
</evidence>
<keyword evidence="5 11" id="KW-0055">Arginine biosynthesis</keyword>
<evidence type="ECO:0000256" key="4">
    <source>
        <dbReference type="ARBA" id="ARBA00022490"/>
    </source>
</evidence>
<dbReference type="GO" id="GO:0005737">
    <property type="term" value="C:cytoplasm"/>
    <property type="evidence" value="ECO:0007669"/>
    <property type="project" value="UniProtKB-SubCell"/>
</dbReference>
<dbReference type="Pfam" id="PF01960">
    <property type="entry name" value="ArgJ"/>
    <property type="match status" value="1"/>
</dbReference>
<accession>A0A285PGD7</accession>
<dbReference type="UniPathway" id="UPA00068">
    <property type="reaction ID" value="UER00106"/>
</dbReference>
<feature type="active site" description="Nucleophile" evidence="11">
    <location>
        <position position="195"/>
    </location>
</feature>
<feature type="binding site" evidence="11">
    <location>
        <position position="158"/>
    </location>
    <ligand>
        <name>substrate</name>
    </ligand>
</feature>
<evidence type="ECO:0000313" key="12">
    <source>
        <dbReference type="EMBL" id="SNZ20795.1"/>
    </source>
</evidence>
<dbReference type="NCBIfam" id="NF003802">
    <property type="entry name" value="PRK05388.1"/>
    <property type="match status" value="1"/>
</dbReference>
<dbReference type="Gene3D" id="3.10.20.340">
    <property type="entry name" value="ArgJ beta chain, C-terminal domain"/>
    <property type="match status" value="1"/>
</dbReference>
<keyword evidence="8 11" id="KW-0068">Autocatalytic cleavage</keyword>
<keyword evidence="6 11" id="KW-0028">Amino-acid biosynthesis</keyword>
<feature type="binding site" evidence="11">
    <location>
        <position position="195"/>
    </location>
    <ligand>
        <name>substrate</name>
    </ligand>
</feature>
<dbReference type="InterPro" id="IPR016117">
    <property type="entry name" value="ArgJ-like_dom_sf"/>
</dbReference>
<comment type="catalytic activity">
    <reaction evidence="11">
        <text>N(2)-acetyl-L-ornithine + L-glutamate = N-acetyl-L-glutamate + L-ornithine</text>
        <dbReference type="Rhea" id="RHEA:15349"/>
        <dbReference type="ChEBI" id="CHEBI:29985"/>
        <dbReference type="ChEBI" id="CHEBI:44337"/>
        <dbReference type="ChEBI" id="CHEBI:46911"/>
        <dbReference type="ChEBI" id="CHEBI:57805"/>
        <dbReference type="EC" id="2.3.1.35"/>
    </reaction>
</comment>
<feature type="site" description="Involved in the stabilization of negative charge on the oxyanion by the formation of the oxyanion hole" evidence="11">
    <location>
        <position position="121"/>
    </location>
</feature>
<gene>
    <name evidence="11" type="primary">argJ</name>
    <name evidence="12" type="ORF">SAMN06265368_3905</name>
</gene>
<dbReference type="PANTHER" id="PTHR23100">
    <property type="entry name" value="ARGININE BIOSYNTHESIS BIFUNCTIONAL PROTEIN ARGJ"/>
    <property type="match status" value="1"/>
</dbReference>
<dbReference type="EC" id="2.3.1.1" evidence="11"/>
<comment type="pathway">
    <text evidence="11">Amino-acid biosynthesis; L-arginine biosynthesis; N(2)-acetyl-L-ornithine from L-glutamate: step 1/4.</text>
</comment>
<dbReference type="PANTHER" id="PTHR23100:SF0">
    <property type="entry name" value="ARGININE BIOSYNTHESIS BIFUNCTIONAL PROTEIN ARGJ, MITOCHONDRIAL"/>
    <property type="match status" value="1"/>
</dbReference>
<evidence type="ECO:0000256" key="5">
    <source>
        <dbReference type="ARBA" id="ARBA00022571"/>
    </source>
</evidence>
<feature type="chain" id="PRO_5023406399" description="Arginine biosynthesis bifunctional protein ArgJ beta chain" evidence="11">
    <location>
        <begin position="195"/>
        <end position="413"/>
    </location>
</feature>
<feature type="binding site" evidence="11">
    <location>
        <position position="408"/>
    </location>
    <ligand>
        <name>substrate</name>
    </ligand>
</feature>
<comment type="subcellular location">
    <subcellularLocation>
        <location evidence="1 11">Cytoplasm</location>
    </subcellularLocation>
</comment>
<comment type="similarity">
    <text evidence="2 11">Belongs to the ArgJ family.</text>
</comment>
<evidence type="ECO:0000256" key="10">
    <source>
        <dbReference type="ARBA" id="ARBA00023315"/>
    </source>
</evidence>
<dbReference type="NCBIfam" id="TIGR00120">
    <property type="entry name" value="ArgJ"/>
    <property type="match status" value="1"/>
</dbReference>
<comment type="catalytic activity">
    <reaction evidence="11">
        <text>L-glutamate + acetyl-CoA = N-acetyl-L-glutamate + CoA + H(+)</text>
        <dbReference type="Rhea" id="RHEA:24292"/>
        <dbReference type="ChEBI" id="CHEBI:15378"/>
        <dbReference type="ChEBI" id="CHEBI:29985"/>
        <dbReference type="ChEBI" id="CHEBI:44337"/>
        <dbReference type="ChEBI" id="CHEBI:57287"/>
        <dbReference type="ChEBI" id="CHEBI:57288"/>
        <dbReference type="EC" id="2.3.1.1"/>
    </reaction>
</comment>
<dbReference type="SUPFAM" id="SSF56266">
    <property type="entry name" value="DmpA/ArgJ-like"/>
    <property type="match status" value="1"/>
</dbReference>
<feature type="site" description="Involved in the stabilization of negative charge on the oxyanion by the formation of the oxyanion hole" evidence="11">
    <location>
        <position position="122"/>
    </location>
</feature>
<dbReference type="GO" id="GO:0006526">
    <property type="term" value="P:L-arginine biosynthetic process"/>
    <property type="evidence" value="ECO:0007669"/>
    <property type="project" value="UniProtKB-UniRule"/>
</dbReference>
<dbReference type="OrthoDB" id="9804242at2"/>
<name>A0A285PGD7_9HYPH</name>
<sequence>MDLQPSPFAPTELPQMDALDGFRPMTAAMGMKYQGRDDLLVVEMTKGTSVAGVYTKSKCCSAPVDWCKEHQGNGSARMLVVNAGNANAFTGTHGVSSVTTVGEAAAKLADCSPSEIFMASTGVIGEPLDPSFITSAMEHLMKDGNSVDWHTASAATMTTDTFLKVATASADIDGVPVTIHGIAKGSGMIAPDMATMLSFVFTDAPIAARALQDLLSKHVETSFNATTVDSDTSTSDTLMAFASGAAKERGCAEISEGDDPRVETFSDALSALLKDLAKLVVKDGEGASKFLSITVEGAESDEAAKRVALAIANSPLVKTAAAGEDANWGRVVMAVGKAGEMADRDKLAIWFGSMRLAHEGQRDPDYSEEVASEYMKNAEIDICTHLGVGEGSATVWTCDLTHGYITINGDYRS</sequence>
<dbReference type="GO" id="GO:0006592">
    <property type="term" value="P:ornithine biosynthetic process"/>
    <property type="evidence" value="ECO:0007669"/>
    <property type="project" value="TreeGrafter"/>
</dbReference>
<evidence type="ECO:0000256" key="2">
    <source>
        <dbReference type="ARBA" id="ARBA00006774"/>
    </source>
</evidence>
<comment type="function">
    <text evidence="11">Catalyzes two activities which are involved in the cyclic version of arginine biosynthesis: the synthesis of N-acetylglutamate from glutamate and acetyl-CoA as the acetyl donor, and of ornithine by transacetylation between N(2)-acetylornithine and glutamate.</text>
</comment>
<reference evidence="12 13" key="1">
    <citation type="submission" date="2017-09" db="EMBL/GenBank/DDBJ databases">
        <authorList>
            <person name="Ehlers B."/>
            <person name="Leendertz F.H."/>
        </authorList>
    </citation>
    <scope>NUCLEOTIDE SEQUENCE [LARGE SCALE GENOMIC DNA]</scope>
    <source>
        <strain evidence="12 13">DSM 18289</strain>
    </source>
</reference>
<evidence type="ECO:0000256" key="8">
    <source>
        <dbReference type="ARBA" id="ARBA00022813"/>
    </source>
</evidence>
<feature type="binding site" evidence="11">
    <location>
        <position position="285"/>
    </location>
    <ligand>
        <name>substrate</name>
    </ligand>
</feature>
<evidence type="ECO:0000256" key="3">
    <source>
        <dbReference type="ARBA" id="ARBA00011475"/>
    </source>
</evidence>
<dbReference type="InterPro" id="IPR002813">
    <property type="entry name" value="Arg_biosynth_ArgJ"/>
</dbReference>
<feature type="binding site" evidence="11">
    <location>
        <position position="184"/>
    </location>
    <ligand>
        <name>substrate</name>
    </ligand>
</feature>
<keyword evidence="10 11" id="KW-0012">Acyltransferase</keyword>
<dbReference type="HAMAP" id="MF_01106">
    <property type="entry name" value="ArgJ"/>
    <property type="match status" value="1"/>
</dbReference>
<evidence type="ECO:0000256" key="6">
    <source>
        <dbReference type="ARBA" id="ARBA00022605"/>
    </source>
</evidence>
<feature type="binding site" evidence="11">
    <location>
        <position position="413"/>
    </location>
    <ligand>
        <name>substrate</name>
    </ligand>
</feature>
<evidence type="ECO:0000256" key="11">
    <source>
        <dbReference type="HAMAP-Rule" id="MF_01106"/>
    </source>
</evidence>
<keyword evidence="13" id="KW-1185">Reference proteome</keyword>
<dbReference type="CDD" id="cd02152">
    <property type="entry name" value="OAT"/>
    <property type="match status" value="1"/>
</dbReference>
<evidence type="ECO:0000256" key="1">
    <source>
        <dbReference type="ARBA" id="ARBA00004496"/>
    </source>
</evidence>
<evidence type="ECO:0000313" key="13">
    <source>
        <dbReference type="Proteomes" id="UP000219439"/>
    </source>
</evidence>
<dbReference type="InterPro" id="IPR042195">
    <property type="entry name" value="ArgJ_beta_C"/>
</dbReference>
<keyword evidence="4 11" id="KW-0963">Cytoplasm</keyword>
<proteinExistence type="inferred from homology"/>
<comment type="pathway">
    <text evidence="11">Amino-acid biosynthesis; L-arginine biosynthesis; L-ornithine and N-acetyl-L-glutamate from L-glutamate and N(2)-acetyl-L-ornithine (cyclic): step 1/1.</text>
</comment>
<dbReference type="AlphaFoldDB" id="A0A285PGD7"/>
<keyword evidence="7 11" id="KW-0808">Transferase</keyword>
<dbReference type="Proteomes" id="UP000219439">
    <property type="component" value="Unassembled WGS sequence"/>
</dbReference>
<comment type="subunit">
    <text evidence="3 11">Heterotetramer of two alpha and two beta chains.</text>
</comment>
<dbReference type="GO" id="GO:0004042">
    <property type="term" value="F:L-glutamate N-acetyltransferase activity"/>
    <property type="evidence" value="ECO:0007669"/>
    <property type="project" value="UniProtKB-UniRule"/>
</dbReference>
<feature type="chain" id="PRO_5023406400" description="Arginine biosynthesis bifunctional protein ArgJ alpha chain" evidence="11">
    <location>
        <begin position="1"/>
        <end position="194"/>
    </location>
</feature>
<dbReference type="FunFam" id="3.10.20.340:FF:000003">
    <property type="entry name" value="Arginine biosynthesis bifunctional protein ArgJ"/>
    <property type="match status" value="1"/>
</dbReference>
<feature type="site" description="Cleavage; by autolysis" evidence="11">
    <location>
        <begin position="194"/>
        <end position="195"/>
    </location>
</feature>
<keyword evidence="9 11" id="KW-0511">Multifunctional enzyme</keyword>
<dbReference type="Gene3D" id="3.60.70.12">
    <property type="entry name" value="L-amino peptidase D-ALA esterase/amidase"/>
    <property type="match status" value="1"/>
</dbReference>
<evidence type="ECO:0000256" key="7">
    <source>
        <dbReference type="ARBA" id="ARBA00022679"/>
    </source>
</evidence>
<dbReference type="RefSeq" id="WP_097155197.1">
    <property type="nucleotide sequence ID" value="NZ_OBEL01000005.1"/>
</dbReference>
<protein>
    <recommendedName>
        <fullName evidence="11">Arginine biosynthesis bifunctional protein ArgJ</fullName>
    </recommendedName>
    <domain>
        <recommendedName>
            <fullName evidence="11">Glutamate N-acetyltransferase</fullName>
            <ecNumber evidence="11">2.3.1.35</ecNumber>
        </recommendedName>
        <alternativeName>
            <fullName evidence="11">Ornithine acetyltransferase</fullName>
            <shortName evidence="11">OATase</shortName>
        </alternativeName>
        <alternativeName>
            <fullName evidence="11">Ornithine transacetylase</fullName>
        </alternativeName>
    </domain>
    <domain>
        <recommendedName>
            <fullName evidence="11">Amino-acid acetyltransferase</fullName>
            <ecNumber evidence="11">2.3.1.1</ecNumber>
        </recommendedName>
        <alternativeName>
            <fullName evidence="11">N-acetylglutamate synthase</fullName>
            <shortName evidence="11">AGSase</shortName>
        </alternativeName>
    </domain>
    <component>
        <recommendedName>
            <fullName evidence="11">Arginine biosynthesis bifunctional protein ArgJ alpha chain</fullName>
        </recommendedName>
    </component>
    <component>
        <recommendedName>
            <fullName evidence="11">Arginine biosynthesis bifunctional protein ArgJ beta chain</fullName>
        </recommendedName>
    </component>
</protein>
<organism evidence="12 13">
    <name type="scientific">Cohaesibacter gelatinilyticus</name>
    <dbReference type="NCBI Taxonomy" id="372072"/>
    <lineage>
        <taxon>Bacteria</taxon>
        <taxon>Pseudomonadati</taxon>
        <taxon>Pseudomonadota</taxon>
        <taxon>Alphaproteobacteria</taxon>
        <taxon>Hyphomicrobiales</taxon>
        <taxon>Cohaesibacteraceae</taxon>
    </lineage>
</organism>
<dbReference type="GO" id="GO:0004358">
    <property type="term" value="F:L-glutamate N-acetyltransferase activity, acting on acetyl-L-ornithine as donor"/>
    <property type="evidence" value="ECO:0007669"/>
    <property type="project" value="UniProtKB-UniRule"/>
</dbReference>
<dbReference type="EMBL" id="OBEL01000005">
    <property type="protein sequence ID" value="SNZ20795.1"/>
    <property type="molecule type" value="Genomic_DNA"/>
</dbReference>